<dbReference type="KEGG" id="sdyn:Mal52_11400"/>
<feature type="domain" description="Pyrrolo-quinoline quinone repeat" evidence="1">
    <location>
        <begin position="145"/>
        <end position="282"/>
    </location>
</feature>
<dbReference type="InterPro" id="IPR002372">
    <property type="entry name" value="PQQ_rpt_dom"/>
</dbReference>
<dbReference type="InterPro" id="IPR011047">
    <property type="entry name" value="Quinoprotein_ADH-like_sf"/>
</dbReference>
<keyword evidence="2" id="KW-0808">Transferase</keyword>
<evidence type="ECO:0000259" key="1">
    <source>
        <dbReference type="Pfam" id="PF13360"/>
    </source>
</evidence>
<dbReference type="InterPro" id="IPR018391">
    <property type="entry name" value="PQQ_b-propeller_rpt"/>
</dbReference>
<evidence type="ECO:0000313" key="2">
    <source>
        <dbReference type="EMBL" id="QDU42673.1"/>
    </source>
</evidence>
<dbReference type="Gene3D" id="2.130.10.10">
    <property type="entry name" value="YVTN repeat-like/Quinoprotein amine dehydrogenase"/>
    <property type="match status" value="2"/>
</dbReference>
<name>A0A517ZJQ9_9PLAN</name>
<dbReference type="PROSITE" id="PS51257">
    <property type="entry name" value="PROKAR_LIPOPROTEIN"/>
    <property type="match status" value="1"/>
</dbReference>
<dbReference type="EMBL" id="CP036276">
    <property type="protein sequence ID" value="QDU42673.1"/>
    <property type="molecule type" value="Genomic_DNA"/>
</dbReference>
<dbReference type="InterPro" id="IPR015943">
    <property type="entry name" value="WD40/YVTN_repeat-like_dom_sf"/>
</dbReference>
<keyword evidence="2" id="KW-0418">Kinase</keyword>
<dbReference type="Proteomes" id="UP000319383">
    <property type="component" value="Chromosome"/>
</dbReference>
<dbReference type="Pfam" id="PF13360">
    <property type="entry name" value="PQQ_2"/>
    <property type="match status" value="2"/>
</dbReference>
<protein>
    <submittedName>
        <fullName evidence="2">Serine/threonine-protein kinase AfsK</fullName>
        <ecNumber evidence="2">2.7.11.1</ecNumber>
    </submittedName>
</protein>
<feature type="domain" description="Pyrrolo-quinoline quinone repeat" evidence="1">
    <location>
        <begin position="291"/>
        <end position="366"/>
    </location>
</feature>
<dbReference type="SUPFAM" id="SSF50998">
    <property type="entry name" value="Quinoprotein alcohol dehydrogenase-like"/>
    <property type="match status" value="2"/>
</dbReference>
<keyword evidence="3" id="KW-1185">Reference proteome</keyword>
<dbReference type="SMART" id="SM00564">
    <property type="entry name" value="PQQ"/>
    <property type="match status" value="6"/>
</dbReference>
<dbReference type="EC" id="2.7.11.1" evidence="2"/>
<dbReference type="GO" id="GO:0004674">
    <property type="term" value="F:protein serine/threonine kinase activity"/>
    <property type="evidence" value="ECO:0007669"/>
    <property type="project" value="UniProtKB-EC"/>
</dbReference>
<organism evidence="2 3">
    <name type="scientific">Symmachiella dynata</name>
    <dbReference type="NCBI Taxonomy" id="2527995"/>
    <lineage>
        <taxon>Bacteria</taxon>
        <taxon>Pseudomonadati</taxon>
        <taxon>Planctomycetota</taxon>
        <taxon>Planctomycetia</taxon>
        <taxon>Planctomycetales</taxon>
        <taxon>Planctomycetaceae</taxon>
        <taxon>Symmachiella</taxon>
    </lineage>
</organism>
<gene>
    <name evidence="2" type="primary">afsK_2</name>
    <name evidence="2" type="ORF">Mal52_11400</name>
</gene>
<sequence>MRHVMTARRTVCWLLLSIVACGGLLGGIVHGDDAQKPAKNDWPNFRNGLEQRGIATTTLPEKPELLWKHEAGEMVTATAAIVDGRVYIGTLKGEVLCLDLKNGERIWTYRSIESDDPEEFAPGFNAAATVAGDTVYLGDEDGVFHAINRQDGKARWKFQTNDQIVGAAAVVGEHVIVGSHDQSLYCLKTATGEKVWEVVTEGPVNCSVAVEGNSTFTTGCDGLLRVIDITTGKENIALQQQVGSYVIASPAVMGDLLYVGNHDAEFWAVDWKNGKHLWTYKAERRHYPFHSSAAVTDDLVVVGNGDKRLHCIDRATGKGRWMFDTRGAVDGSPVVVGDRVYFGSGDGKLYGVNLADGKEVFRFVGGRPFTASPAVGEGCLVIGSESSKGYIYCFGKKPAAQ</sequence>
<accession>A0A517ZJQ9</accession>
<proteinExistence type="predicted"/>
<dbReference type="AlphaFoldDB" id="A0A517ZJQ9"/>
<dbReference type="PANTHER" id="PTHR34512:SF30">
    <property type="entry name" value="OUTER MEMBRANE PROTEIN ASSEMBLY FACTOR BAMB"/>
    <property type="match status" value="1"/>
</dbReference>
<reference evidence="2 3" key="1">
    <citation type="submission" date="2019-02" db="EMBL/GenBank/DDBJ databases">
        <title>Deep-cultivation of Planctomycetes and their phenomic and genomic characterization uncovers novel biology.</title>
        <authorList>
            <person name="Wiegand S."/>
            <person name="Jogler M."/>
            <person name="Boedeker C."/>
            <person name="Pinto D."/>
            <person name="Vollmers J."/>
            <person name="Rivas-Marin E."/>
            <person name="Kohn T."/>
            <person name="Peeters S.H."/>
            <person name="Heuer A."/>
            <person name="Rast P."/>
            <person name="Oberbeckmann S."/>
            <person name="Bunk B."/>
            <person name="Jeske O."/>
            <person name="Meyerdierks A."/>
            <person name="Storesund J.E."/>
            <person name="Kallscheuer N."/>
            <person name="Luecker S."/>
            <person name="Lage O.M."/>
            <person name="Pohl T."/>
            <person name="Merkel B.J."/>
            <person name="Hornburger P."/>
            <person name="Mueller R.-W."/>
            <person name="Bruemmer F."/>
            <person name="Labrenz M."/>
            <person name="Spormann A.M."/>
            <person name="Op den Camp H."/>
            <person name="Overmann J."/>
            <person name="Amann R."/>
            <person name="Jetten M.S.M."/>
            <person name="Mascher T."/>
            <person name="Medema M.H."/>
            <person name="Devos D.P."/>
            <person name="Kaster A.-K."/>
            <person name="Ovreas L."/>
            <person name="Rohde M."/>
            <person name="Galperin M.Y."/>
            <person name="Jogler C."/>
        </authorList>
    </citation>
    <scope>NUCLEOTIDE SEQUENCE [LARGE SCALE GENOMIC DNA]</scope>
    <source>
        <strain evidence="2 3">Mal52</strain>
    </source>
</reference>
<dbReference type="RefSeq" id="WP_197534673.1">
    <property type="nucleotide sequence ID" value="NZ_CP036276.1"/>
</dbReference>
<dbReference type="PANTHER" id="PTHR34512">
    <property type="entry name" value="CELL SURFACE PROTEIN"/>
    <property type="match status" value="1"/>
</dbReference>
<evidence type="ECO:0000313" key="3">
    <source>
        <dbReference type="Proteomes" id="UP000319383"/>
    </source>
</evidence>